<protein>
    <submittedName>
        <fullName evidence="5">Putative kinetochore protein ndc-80</fullName>
    </submittedName>
</protein>
<evidence type="ECO:0000313" key="5">
    <source>
        <dbReference type="EMBL" id="JAT65580.1"/>
    </source>
</evidence>
<dbReference type="PANTHER" id="PTHR33388:SF18">
    <property type="entry name" value="PROTEIN SPEAR1"/>
    <property type="match status" value="1"/>
</dbReference>
<dbReference type="AlphaFoldDB" id="A0A1D1ZF55"/>
<feature type="compositionally biased region" description="Low complexity" evidence="4">
    <location>
        <begin position="77"/>
        <end position="89"/>
    </location>
</feature>
<sequence>MGSSHFGELGLGNGRSGSSRRGKKSANDKPKQPQRGLGIAQLEKIRLHNQITSGFQPSLHAPLQGAVSKEDARPEMAFSSSPSSFPATSSSMYGFHPNMMMGYGDMERRDVGHSGSQSSDTARTLTSNTNAMWEAHHLTQPTVTLPLLRQPMDEVWMQTKRRKDRCDSMGSSSQNSDSSDTQELDLELKLSL</sequence>
<gene>
    <name evidence="5" type="primary">ndc-80</name>
    <name evidence="5" type="ORF">g.21263</name>
</gene>
<evidence type="ECO:0000256" key="3">
    <source>
        <dbReference type="ARBA" id="ARBA00023163"/>
    </source>
</evidence>
<reference evidence="5" key="1">
    <citation type="submission" date="2015-07" db="EMBL/GenBank/DDBJ databases">
        <title>Transcriptome Assembly of Anthurium amnicola.</title>
        <authorList>
            <person name="Suzuki J."/>
        </authorList>
    </citation>
    <scope>NUCLEOTIDE SEQUENCE</scope>
</reference>
<proteinExistence type="predicted"/>
<accession>A0A1D1ZF55</accession>
<evidence type="ECO:0000256" key="4">
    <source>
        <dbReference type="SAM" id="MobiDB-lite"/>
    </source>
</evidence>
<dbReference type="PANTHER" id="PTHR33388">
    <property type="entry name" value="OS01G0212500 PROTEIN"/>
    <property type="match status" value="1"/>
</dbReference>
<evidence type="ECO:0000256" key="2">
    <source>
        <dbReference type="ARBA" id="ARBA00023015"/>
    </source>
</evidence>
<keyword evidence="2" id="KW-0805">Transcription regulation</keyword>
<feature type="region of interest" description="Disordered" evidence="4">
    <location>
        <begin position="158"/>
        <end position="192"/>
    </location>
</feature>
<keyword evidence="3" id="KW-0804">Transcription</keyword>
<organism evidence="5">
    <name type="scientific">Anthurium amnicola</name>
    <dbReference type="NCBI Taxonomy" id="1678845"/>
    <lineage>
        <taxon>Eukaryota</taxon>
        <taxon>Viridiplantae</taxon>
        <taxon>Streptophyta</taxon>
        <taxon>Embryophyta</taxon>
        <taxon>Tracheophyta</taxon>
        <taxon>Spermatophyta</taxon>
        <taxon>Magnoliopsida</taxon>
        <taxon>Liliopsida</taxon>
        <taxon>Araceae</taxon>
        <taxon>Pothoideae</taxon>
        <taxon>Potheae</taxon>
        <taxon>Anthurium</taxon>
    </lineage>
</organism>
<evidence type="ECO:0000256" key="1">
    <source>
        <dbReference type="ARBA" id="ARBA00022491"/>
    </source>
</evidence>
<name>A0A1D1ZF55_9ARAE</name>
<keyword evidence="1" id="KW-0678">Repressor</keyword>
<dbReference type="EMBL" id="GDJX01002356">
    <property type="protein sequence ID" value="JAT65580.1"/>
    <property type="molecule type" value="Transcribed_RNA"/>
</dbReference>
<feature type="region of interest" description="Disordered" evidence="4">
    <location>
        <begin position="55"/>
        <end position="89"/>
    </location>
</feature>
<dbReference type="InterPro" id="IPR040356">
    <property type="entry name" value="SPEAR"/>
</dbReference>
<feature type="region of interest" description="Disordered" evidence="4">
    <location>
        <begin position="1"/>
        <end position="39"/>
    </location>
</feature>
<dbReference type="GO" id="GO:0003700">
    <property type="term" value="F:DNA-binding transcription factor activity"/>
    <property type="evidence" value="ECO:0007669"/>
    <property type="project" value="InterPro"/>
</dbReference>
<feature type="compositionally biased region" description="Low complexity" evidence="4">
    <location>
        <begin position="168"/>
        <end position="179"/>
    </location>
</feature>